<dbReference type="PANTHER" id="PTHR24305">
    <property type="entry name" value="CYTOCHROME P450"/>
    <property type="match status" value="1"/>
</dbReference>
<evidence type="ECO:0000256" key="2">
    <source>
        <dbReference type="ARBA" id="ARBA00010617"/>
    </source>
</evidence>
<name>A0ABW6PMB4_9NOCA</name>
<dbReference type="SUPFAM" id="SSF48264">
    <property type="entry name" value="Cytochrome P450"/>
    <property type="match status" value="1"/>
</dbReference>
<dbReference type="InterPro" id="IPR050121">
    <property type="entry name" value="Cytochrome_P450_monoxygenase"/>
</dbReference>
<dbReference type="PRINTS" id="PR00385">
    <property type="entry name" value="P450"/>
</dbReference>
<evidence type="ECO:0000256" key="3">
    <source>
        <dbReference type="RuleBase" id="RU000461"/>
    </source>
</evidence>
<evidence type="ECO:0000313" key="5">
    <source>
        <dbReference type="Proteomes" id="UP001601444"/>
    </source>
</evidence>
<dbReference type="InterPro" id="IPR002401">
    <property type="entry name" value="Cyt_P450_E_grp-I"/>
</dbReference>
<dbReference type="Gene3D" id="1.10.630.10">
    <property type="entry name" value="Cytochrome P450"/>
    <property type="match status" value="1"/>
</dbReference>
<dbReference type="InterPro" id="IPR017972">
    <property type="entry name" value="Cyt_P450_CS"/>
</dbReference>
<reference evidence="4 5" key="1">
    <citation type="submission" date="2024-10" db="EMBL/GenBank/DDBJ databases">
        <title>The Natural Products Discovery Center: Release of the First 8490 Sequenced Strains for Exploring Actinobacteria Biosynthetic Diversity.</title>
        <authorList>
            <person name="Kalkreuter E."/>
            <person name="Kautsar S.A."/>
            <person name="Yang D."/>
            <person name="Bader C.D."/>
            <person name="Teijaro C.N."/>
            <person name="Fluegel L."/>
            <person name="Davis C.M."/>
            <person name="Simpson J.R."/>
            <person name="Lauterbach L."/>
            <person name="Steele A.D."/>
            <person name="Gui C."/>
            <person name="Meng S."/>
            <person name="Li G."/>
            <person name="Viehrig K."/>
            <person name="Ye F."/>
            <person name="Su P."/>
            <person name="Kiefer A.F."/>
            <person name="Nichols A."/>
            <person name="Cepeda A.J."/>
            <person name="Yan W."/>
            <person name="Fan B."/>
            <person name="Jiang Y."/>
            <person name="Adhikari A."/>
            <person name="Zheng C.-J."/>
            <person name="Schuster L."/>
            <person name="Cowan T.M."/>
            <person name="Smanski M.J."/>
            <person name="Chevrette M.G."/>
            <person name="De Carvalho L.P.S."/>
            <person name="Shen B."/>
        </authorList>
    </citation>
    <scope>NUCLEOTIDE SEQUENCE [LARGE SCALE GENOMIC DNA]</scope>
    <source>
        <strain evidence="4 5">NPDC004045</strain>
    </source>
</reference>
<dbReference type="RefSeq" id="WP_387700159.1">
    <property type="nucleotide sequence ID" value="NZ_JBIAMX010000006.1"/>
</dbReference>
<dbReference type="InterPro" id="IPR001128">
    <property type="entry name" value="Cyt_P450"/>
</dbReference>
<comment type="caution">
    <text evidence="4">The sequence shown here is derived from an EMBL/GenBank/DDBJ whole genome shotgun (WGS) entry which is preliminary data.</text>
</comment>
<dbReference type="PRINTS" id="PR00463">
    <property type="entry name" value="EP450I"/>
</dbReference>
<dbReference type="Pfam" id="PF00067">
    <property type="entry name" value="p450"/>
    <property type="match status" value="1"/>
</dbReference>
<sequence>MIRAAVPCWVHRSGASPTSPRSPCSARATPRLQRYGPWKRFHDDKDRLDAQLYAEIDTRRAEADEPGAAVLSRLLAAGADTESPLTAPELRDQLVTLLAAGHETTSSALAWALHELAADPGTQQRARRAALDGDTAYLEAVIKEALRYHWVIGGIVRKLTRDLTLGGYDLPAETVVAASILLAHRRPEAYPDAVFRPERFLDGSVAPHTWLPFGGGVRRCLGAGFALMEGAAVLQEVLRRHTLTLPPGASGRGRVRNITHVPADGAPILIG</sequence>
<accession>A0ABW6PMB4</accession>
<dbReference type="InterPro" id="IPR036396">
    <property type="entry name" value="Cyt_P450_sf"/>
</dbReference>
<gene>
    <name evidence="4" type="ORF">ACFYTF_11965</name>
</gene>
<keyword evidence="3" id="KW-0560">Oxidoreductase</keyword>
<comment type="similarity">
    <text evidence="2 3">Belongs to the cytochrome P450 family.</text>
</comment>
<dbReference type="PROSITE" id="PS00086">
    <property type="entry name" value="CYTOCHROME_P450"/>
    <property type="match status" value="1"/>
</dbReference>
<evidence type="ECO:0000313" key="4">
    <source>
        <dbReference type="EMBL" id="MFF0543539.1"/>
    </source>
</evidence>
<organism evidence="4 5">
    <name type="scientific">Nocardia thailandica</name>
    <dbReference type="NCBI Taxonomy" id="257275"/>
    <lineage>
        <taxon>Bacteria</taxon>
        <taxon>Bacillati</taxon>
        <taxon>Actinomycetota</taxon>
        <taxon>Actinomycetes</taxon>
        <taxon>Mycobacteriales</taxon>
        <taxon>Nocardiaceae</taxon>
        <taxon>Nocardia</taxon>
    </lineage>
</organism>
<keyword evidence="3" id="KW-0503">Monooxygenase</keyword>
<comment type="cofactor">
    <cofactor evidence="1">
        <name>heme</name>
        <dbReference type="ChEBI" id="CHEBI:30413"/>
    </cofactor>
</comment>
<keyword evidence="3" id="KW-0479">Metal-binding</keyword>
<keyword evidence="3" id="KW-0349">Heme</keyword>
<dbReference type="EMBL" id="JBIAMX010000006">
    <property type="protein sequence ID" value="MFF0543539.1"/>
    <property type="molecule type" value="Genomic_DNA"/>
</dbReference>
<proteinExistence type="inferred from homology"/>
<evidence type="ECO:0000256" key="1">
    <source>
        <dbReference type="ARBA" id="ARBA00001971"/>
    </source>
</evidence>
<keyword evidence="5" id="KW-1185">Reference proteome</keyword>
<protein>
    <submittedName>
        <fullName evidence="4">Cytochrome P450</fullName>
    </submittedName>
</protein>
<dbReference type="PANTHER" id="PTHR24305:SF166">
    <property type="entry name" value="CYTOCHROME P450 12A4, MITOCHONDRIAL-RELATED"/>
    <property type="match status" value="1"/>
</dbReference>
<dbReference type="Proteomes" id="UP001601444">
    <property type="component" value="Unassembled WGS sequence"/>
</dbReference>
<keyword evidence="3" id="KW-0408">Iron</keyword>